<dbReference type="Proteomes" id="UP000443153">
    <property type="component" value="Unassembled WGS sequence"/>
</dbReference>
<dbReference type="InterPro" id="IPR010559">
    <property type="entry name" value="Sig_transdc_His_kin_internal"/>
</dbReference>
<dbReference type="GO" id="GO:0016020">
    <property type="term" value="C:membrane"/>
    <property type="evidence" value="ECO:0007669"/>
    <property type="project" value="InterPro"/>
</dbReference>
<name>A0A6I2MKA4_9FLAO</name>
<gene>
    <name evidence="3" type="ORF">GJ691_03745</name>
</gene>
<keyword evidence="1" id="KW-0812">Transmembrane</keyword>
<feature type="transmembrane region" description="Helical" evidence="1">
    <location>
        <begin position="77"/>
        <end position="99"/>
    </location>
</feature>
<keyword evidence="1" id="KW-0472">Membrane</keyword>
<dbReference type="EMBL" id="WKJH01000002">
    <property type="protein sequence ID" value="MRX63277.1"/>
    <property type="molecule type" value="Genomic_DNA"/>
</dbReference>
<reference evidence="3 4" key="1">
    <citation type="submission" date="2019-11" db="EMBL/GenBank/DDBJ databases">
        <title>Maribacter lutea sp. nov., a marine bacterium isolated from intertidal sand.</title>
        <authorList>
            <person name="Liu A."/>
        </authorList>
    </citation>
    <scope>NUCLEOTIDE SEQUENCE [LARGE SCALE GENOMIC DNA]</scope>
    <source>
        <strain evidence="3 4">RZ05</strain>
    </source>
</reference>
<feature type="domain" description="Signal transduction histidine kinase internal region" evidence="2">
    <location>
        <begin position="163"/>
        <end position="242"/>
    </location>
</feature>
<dbReference type="RefSeq" id="WP_154363918.1">
    <property type="nucleotide sequence ID" value="NZ_CANMYZ010000002.1"/>
</dbReference>
<dbReference type="GO" id="GO:0000155">
    <property type="term" value="F:phosphorelay sensor kinase activity"/>
    <property type="evidence" value="ECO:0007669"/>
    <property type="project" value="InterPro"/>
</dbReference>
<dbReference type="SUPFAM" id="SSF55874">
    <property type="entry name" value="ATPase domain of HSP90 chaperone/DNA topoisomerase II/histidine kinase"/>
    <property type="match status" value="1"/>
</dbReference>
<dbReference type="InterPro" id="IPR050640">
    <property type="entry name" value="Bact_2-comp_sensor_kinase"/>
</dbReference>
<dbReference type="PANTHER" id="PTHR34220">
    <property type="entry name" value="SENSOR HISTIDINE KINASE YPDA"/>
    <property type="match status" value="1"/>
</dbReference>
<feature type="transmembrane region" description="Helical" evidence="1">
    <location>
        <begin position="12"/>
        <end position="31"/>
    </location>
</feature>
<dbReference type="AlphaFoldDB" id="A0A6I2MKA4"/>
<dbReference type="OrthoDB" id="9809908at2"/>
<accession>A0A6I2MKA4</accession>
<evidence type="ECO:0000313" key="3">
    <source>
        <dbReference type="EMBL" id="MRX63277.1"/>
    </source>
</evidence>
<dbReference type="InterPro" id="IPR036890">
    <property type="entry name" value="HATPase_C_sf"/>
</dbReference>
<feature type="transmembrane region" description="Helical" evidence="1">
    <location>
        <begin position="37"/>
        <end position="56"/>
    </location>
</feature>
<feature type="transmembrane region" description="Helical" evidence="1">
    <location>
        <begin position="119"/>
        <end position="144"/>
    </location>
</feature>
<dbReference type="PANTHER" id="PTHR34220:SF7">
    <property type="entry name" value="SENSOR HISTIDINE KINASE YPDA"/>
    <property type="match status" value="1"/>
</dbReference>
<protein>
    <submittedName>
        <fullName evidence="3">Histidine kinase</fullName>
    </submittedName>
</protein>
<comment type="caution">
    <text evidence="3">The sequence shown here is derived from an EMBL/GenBank/DDBJ whole genome shotgun (WGS) entry which is preliminary data.</text>
</comment>
<evidence type="ECO:0000313" key="4">
    <source>
        <dbReference type="Proteomes" id="UP000443153"/>
    </source>
</evidence>
<keyword evidence="1" id="KW-1133">Transmembrane helix</keyword>
<proteinExistence type="predicted"/>
<organism evidence="3 4">
    <name type="scientific">Maribacter luteus</name>
    <dbReference type="NCBI Taxonomy" id="2594478"/>
    <lineage>
        <taxon>Bacteria</taxon>
        <taxon>Pseudomonadati</taxon>
        <taxon>Bacteroidota</taxon>
        <taxon>Flavobacteriia</taxon>
        <taxon>Flavobacteriales</taxon>
        <taxon>Flavobacteriaceae</taxon>
        <taxon>Maribacter</taxon>
    </lineage>
</organism>
<evidence type="ECO:0000259" key="2">
    <source>
        <dbReference type="Pfam" id="PF06580"/>
    </source>
</evidence>
<dbReference type="Gene3D" id="3.30.565.10">
    <property type="entry name" value="Histidine kinase-like ATPase, C-terminal domain"/>
    <property type="match status" value="1"/>
</dbReference>
<keyword evidence="4" id="KW-1185">Reference proteome</keyword>
<evidence type="ECO:0000256" key="1">
    <source>
        <dbReference type="SAM" id="Phobius"/>
    </source>
</evidence>
<sequence>MITDNSKKEILFWSLQFVGWYAVSSFVLIISEFSTTLKVYSLIVGGIIGVVVTSIYRVYLKHNIDTEVFGRKSIIRLLIAFLGCSLLFYTLDSISTEIYDLYWTRTESELEWIAENTGFFYNIFDIMVTIFGWTMIYFVVKFVLEANKNNLRNLELNATLREAQLNTLKGQVNPHFMFNSLNNIRGLMLEDVERSRDVIGKLSEMLEFAQEKNTIDAIPLNEELEMVENYIALSKIQMEDRLQYVEDIDPDTRNLLIPPMIVQLLVENAAKHGIANLKGGGTISLKIKKEGQDLFINVANTGKLRIAQDSTQLGLKNIKQRLRLLHGHKASFSLEEVEGEVVANIKIPLS</sequence>
<keyword evidence="3" id="KW-0808">Transferase</keyword>
<dbReference type="Pfam" id="PF06580">
    <property type="entry name" value="His_kinase"/>
    <property type="match status" value="1"/>
</dbReference>
<keyword evidence="3" id="KW-0418">Kinase</keyword>